<proteinExistence type="predicted"/>
<organism evidence="1 2">
    <name type="scientific">Mitosporidium daphniae</name>
    <dbReference type="NCBI Taxonomy" id="1485682"/>
    <lineage>
        <taxon>Eukaryota</taxon>
        <taxon>Fungi</taxon>
        <taxon>Fungi incertae sedis</taxon>
        <taxon>Microsporidia</taxon>
        <taxon>Mitosporidium</taxon>
    </lineage>
</organism>
<dbReference type="EMBL" id="JMKJ01000612">
    <property type="protein sequence ID" value="KGG49948.1"/>
    <property type="molecule type" value="Genomic_DNA"/>
</dbReference>
<name>A0A098VLL0_9MICR</name>
<protein>
    <submittedName>
        <fullName evidence="1">Uncharacterized protein</fullName>
    </submittedName>
</protein>
<evidence type="ECO:0000313" key="2">
    <source>
        <dbReference type="Proteomes" id="UP000029725"/>
    </source>
</evidence>
<sequence length="412" mass="46350">MTIVCLFNFNAIDDPLVLCNIVGYHLDFHSFELPTIIIETGKELSPSHTPLPANLNRTQEYALISPHEAYHSIWMHMLPPLYISLNASVPFASSRGIAKRTPFNRDFPHVFTGYRSALVFNCPICSISLKGEEAFLKKYSKAHMESHFPVQAAAIIMPQRHLIRKNTSLLADFLANITDEYLSIPYFSKFITVPKSAVSISYAKSLLLDGRLSYFTIEKTLHLLEGLFQRYFHASFLWLSPSFLLKEITSRISVLCYLEKLEQENTRTDIQNTSLKAHKSKRAATSALCKPKSKVFISSSSLLEKSAPSLAMKKQKGSTKNKTKDSTTLHADFSISSSSAPSTASFSAPTVGPIEPNLCPTTPIATAIPVKIQPKREGTIRCKYEIFFGKQNTLLSCHFNRYLIWAFITYFQ</sequence>
<dbReference type="HOGENOM" id="CLU_667454_0_0_1"/>
<gene>
    <name evidence="1" type="ORF">DI09_9p310</name>
</gene>
<dbReference type="Proteomes" id="UP000029725">
    <property type="component" value="Unassembled WGS sequence"/>
</dbReference>
<dbReference type="RefSeq" id="XP_013236375.1">
    <property type="nucleotide sequence ID" value="XM_013380921.1"/>
</dbReference>
<dbReference type="AlphaFoldDB" id="A0A098VLL0"/>
<evidence type="ECO:0000313" key="1">
    <source>
        <dbReference type="EMBL" id="KGG49948.1"/>
    </source>
</evidence>
<accession>A0A098VLL0</accession>
<comment type="caution">
    <text evidence="1">The sequence shown here is derived from an EMBL/GenBank/DDBJ whole genome shotgun (WGS) entry which is preliminary data.</text>
</comment>
<dbReference type="VEuPathDB" id="MicrosporidiaDB:DI09_9p310"/>
<dbReference type="GeneID" id="25261183"/>
<reference evidence="1 2" key="1">
    <citation type="submission" date="2014-04" db="EMBL/GenBank/DDBJ databases">
        <title>A new species of microsporidia sheds light on the evolution of extreme parasitism.</title>
        <authorList>
            <person name="Haag K.L."/>
            <person name="James T.Y."/>
            <person name="Larsson R."/>
            <person name="Schaer T.M."/>
            <person name="Refardt D."/>
            <person name="Pombert J.-F."/>
            <person name="Ebert D."/>
        </authorList>
    </citation>
    <scope>NUCLEOTIDE SEQUENCE [LARGE SCALE GENOMIC DNA]</scope>
    <source>
        <strain evidence="1 2">UGP3</strain>
        <tissue evidence="1">Spores</tissue>
    </source>
</reference>
<keyword evidence="2" id="KW-1185">Reference proteome</keyword>